<dbReference type="Gene3D" id="3.90.1150.10">
    <property type="entry name" value="Aspartate Aminotransferase, domain 1"/>
    <property type="match status" value="1"/>
</dbReference>
<keyword evidence="2" id="KW-0663">Pyridoxal phosphate</keyword>
<reference evidence="4" key="1">
    <citation type="journal article" date="2019" name="Int. J. Syst. Evol. Microbiol.">
        <title>The Global Catalogue of Microorganisms (GCM) 10K type strain sequencing project: providing services to taxonomists for standard genome sequencing and annotation.</title>
        <authorList>
            <consortium name="The Broad Institute Genomics Platform"/>
            <consortium name="The Broad Institute Genome Sequencing Center for Infectious Disease"/>
            <person name="Wu L."/>
            <person name="Ma J."/>
        </authorList>
    </citation>
    <scope>NUCLEOTIDE SEQUENCE [LARGE SCALE GENOMIC DNA]</scope>
    <source>
        <strain evidence="4">JCM 17927</strain>
    </source>
</reference>
<keyword evidence="3" id="KW-0032">Aminotransferase</keyword>
<protein>
    <submittedName>
        <fullName evidence="3">DegT/DnrJ/EryC1/StrS family aminotransferase</fullName>
    </submittedName>
</protein>
<dbReference type="PANTHER" id="PTHR30244">
    <property type="entry name" value="TRANSAMINASE"/>
    <property type="match status" value="1"/>
</dbReference>
<sequence>MAKQYSRREFIRRNSLTGLGVSLTPSLLANGLTTIPAKETNPVPAPAIFSASDTPAILGGKPLRTNEWPTWPMWNPETDEKRVLEVLRSGIWSRAGVTTEFEKKWAETVGAKRCLAVVNGTNALIAALVQLDIGGGDEVLVPPYTFIATVAAVLATGAMPVFVDVDPETFQMDPAKIEAKITPRTRAIMPVHILGLPADMTRIMPIAKKHNLLVVEDACQAWLAEIDHKKVGTFGHAGCFSFQNSKNIPMGEGGAIVSDDDAFMDRCYSYHNFGNPYGSVVGDVGAGTLMMGTKLRLAEYQAAIGLAQLPRLQEQTVLRNKNAKFLKAQISQIPGIVPYKLYPNVTQAAFHLFPFRYQKEAFKGLPRADFLKALNAEGIPCASGYAPLNKMPYLAHAFQTKNFRRMYAKEQLDIKKYNAQNECPQNDKLCNEEAVWFQQNMLLGSQSDMSEIAAAINKIYQNADKIKSLATK</sequence>
<dbReference type="PANTHER" id="PTHR30244:SF34">
    <property type="entry name" value="DTDP-4-AMINO-4,6-DIDEOXYGALACTOSE TRANSAMINASE"/>
    <property type="match status" value="1"/>
</dbReference>
<dbReference type="SUPFAM" id="SSF53383">
    <property type="entry name" value="PLP-dependent transferases"/>
    <property type="match status" value="1"/>
</dbReference>
<proteinExistence type="inferred from homology"/>
<dbReference type="InterPro" id="IPR015424">
    <property type="entry name" value="PyrdxlP-dep_Trfase"/>
</dbReference>
<comment type="similarity">
    <text evidence="1 2">Belongs to the DegT/DnrJ/EryC1 family.</text>
</comment>
<dbReference type="InterPro" id="IPR015422">
    <property type="entry name" value="PyrdxlP-dep_Trfase_small"/>
</dbReference>
<name>A0ABP8MUU7_9BACT</name>
<gene>
    <name evidence="3" type="ORF">GCM10023189_22790</name>
</gene>
<dbReference type="CDD" id="cd00616">
    <property type="entry name" value="AHBA_syn"/>
    <property type="match status" value="1"/>
</dbReference>
<dbReference type="InterPro" id="IPR015421">
    <property type="entry name" value="PyrdxlP-dep_Trfase_major"/>
</dbReference>
<dbReference type="Pfam" id="PF01041">
    <property type="entry name" value="DegT_DnrJ_EryC1"/>
    <property type="match status" value="1"/>
</dbReference>
<keyword evidence="4" id="KW-1185">Reference proteome</keyword>
<evidence type="ECO:0000313" key="3">
    <source>
        <dbReference type="EMBL" id="GAA4455209.1"/>
    </source>
</evidence>
<accession>A0ABP8MUU7</accession>
<evidence type="ECO:0000256" key="1">
    <source>
        <dbReference type="ARBA" id="ARBA00037999"/>
    </source>
</evidence>
<evidence type="ECO:0000256" key="2">
    <source>
        <dbReference type="RuleBase" id="RU004508"/>
    </source>
</evidence>
<evidence type="ECO:0000313" key="4">
    <source>
        <dbReference type="Proteomes" id="UP001501175"/>
    </source>
</evidence>
<dbReference type="InterPro" id="IPR000653">
    <property type="entry name" value="DegT/StrS_aminotransferase"/>
</dbReference>
<keyword evidence="3" id="KW-0808">Transferase</keyword>
<dbReference type="EMBL" id="BAABHD010000024">
    <property type="protein sequence ID" value="GAA4455209.1"/>
    <property type="molecule type" value="Genomic_DNA"/>
</dbReference>
<dbReference type="RefSeq" id="WP_345243541.1">
    <property type="nucleotide sequence ID" value="NZ_BAABHD010000024.1"/>
</dbReference>
<organism evidence="3 4">
    <name type="scientific">Nibrella saemangeumensis</name>
    <dbReference type="NCBI Taxonomy" id="1084526"/>
    <lineage>
        <taxon>Bacteria</taxon>
        <taxon>Pseudomonadati</taxon>
        <taxon>Bacteroidota</taxon>
        <taxon>Cytophagia</taxon>
        <taxon>Cytophagales</taxon>
        <taxon>Spirosomataceae</taxon>
        <taxon>Nibrella</taxon>
    </lineage>
</organism>
<dbReference type="GO" id="GO:0008483">
    <property type="term" value="F:transaminase activity"/>
    <property type="evidence" value="ECO:0007669"/>
    <property type="project" value="UniProtKB-KW"/>
</dbReference>
<dbReference type="Gene3D" id="3.40.640.10">
    <property type="entry name" value="Type I PLP-dependent aspartate aminotransferase-like (Major domain)"/>
    <property type="match status" value="1"/>
</dbReference>
<dbReference type="Proteomes" id="UP001501175">
    <property type="component" value="Unassembled WGS sequence"/>
</dbReference>
<comment type="caution">
    <text evidence="3">The sequence shown here is derived from an EMBL/GenBank/DDBJ whole genome shotgun (WGS) entry which is preliminary data.</text>
</comment>